<reference evidence="7" key="2">
    <citation type="submission" date="2021-02" db="UniProtKB">
        <authorList>
            <consortium name="EnsemblMetazoa"/>
        </authorList>
    </citation>
    <scope>IDENTIFICATION</scope>
    <source>
        <strain evidence="7">JHB</strain>
    </source>
</reference>
<proteinExistence type="inferred from homology"/>
<accession>B0WAJ8</accession>
<evidence type="ECO:0000256" key="4">
    <source>
        <dbReference type="ARBA" id="ARBA00023186"/>
    </source>
</evidence>
<evidence type="ECO:0000256" key="5">
    <source>
        <dbReference type="RuleBase" id="RU004187"/>
    </source>
</evidence>
<dbReference type="EMBL" id="DS231872">
    <property type="protein sequence ID" value="EDS41421.1"/>
    <property type="molecule type" value="Genomic_DNA"/>
</dbReference>
<dbReference type="SUPFAM" id="SSF48592">
    <property type="entry name" value="GroEL equatorial domain-like"/>
    <property type="match status" value="1"/>
</dbReference>
<dbReference type="Proteomes" id="UP000002320">
    <property type="component" value="Unassembled WGS sequence"/>
</dbReference>
<keyword evidence="2 5" id="KW-0547">Nucleotide-binding</keyword>
<dbReference type="Gene3D" id="3.50.7.10">
    <property type="entry name" value="GroEL"/>
    <property type="match status" value="1"/>
</dbReference>
<dbReference type="EnsemblMetazoa" id="CPIJ004102-RA">
    <property type="protein sequence ID" value="CPIJ004102-PA"/>
    <property type="gene ID" value="CPIJ004102"/>
</dbReference>
<evidence type="ECO:0000313" key="7">
    <source>
        <dbReference type="EnsemblMetazoa" id="CPIJ004102-PA"/>
    </source>
</evidence>
<keyword evidence="4 5" id="KW-0143">Chaperone</keyword>
<dbReference type="InterPro" id="IPR027410">
    <property type="entry name" value="TCP-1-like_intermed_sf"/>
</dbReference>
<dbReference type="InterPro" id="IPR017998">
    <property type="entry name" value="Chaperone_TCP-1"/>
</dbReference>
<dbReference type="KEGG" id="cqu:CpipJ_CPIJ004102"/>
<dbReference type="HOGENOM" id="CLU_008891_2_1_1"/>
<evidence type="ECO:0000313" key="6">
    <source>
        <dbReference type="EMBL" id="EDS41421.1"/>
    </source>
</evidence>
<dbReference type="VEuPathDB" id="VectorBase:CQUJHB013256"/>
<organism>
    <name type="scientific">Culex quinquefasciatus</name>
    <name type="common">Southern house mosquito</name>
    <name type="synonym">Culex pungens</name>
    <dbReference type="NCBI Taxonomy" id="7176"/>
    <lineage>
        <taxon>Eukaryota</taxon>
        <taxon>Metazoa</taxon>
        <taxon>Ecdysozoa</taxon>
        <taxon>Arthropoda</taxon>
        <taxon>Hexapoda</taxon>
        <taxon>Insecta</taxon>
        <taxon>Pterygota</taxon>
        <taxon>Neoptera</taxon>
        <taxon>Endopterygota</taxon>
        <taxon>Diptera</taxon>
        <taxon>Nematocera</taxon>
        <taxon>Culicoidea</taxon>
        <taxon>Culicidae</taxon>
        <taxon>Culicinae</taxon>
        <taxon>Culicini</taxon>
        <taxon>Culex</taxon>
        <taxon>Culex</taxon>
    </lineage>
</organism>
<dbReference type="SUPFAM" id="SSF54849">
    <property type="entry name" value="GroEL-intermediate domain like"/>
    <property type="match status" value="1"/>
</dbReference>
<dbReference type="OrthoDB" id="10259763at2759"/>
<dbReference type="InterPro" id="IPR027413">
    <property type="entry name" value="GROEL-like_equatorial_sf"/>
</dbReference>
<dbReference type="eggNOG" id="KOG0363">
    <property type="taxonomic scope" value="Eukaryota"/>
</dbReference>
<evidence type="ECO:0000256" key="2">
    <source>
        <dbReference type="ARBA" id="ARBA00022741"/>
    </source>
</evidence>
<dbReference type="InterPro" id="IPR002423">
    <property type="entry name" value="Cpn60/GroEL/TCP-1"/>
</dbReference>
<dbReference type="AlphaFoldDB" id="B0WAJ8"/>
<dbReference type="InParanoid" id="B0WAJ8"/>
<evidence type="ECO:0000313" key="8">
    <source>
        <dbReference type="Proteomes" id="UP000002320"/>
    </source>
</evidence>
<dbReference type="PRINTS" id="PR00304">
    <property type="entry name" value="TCOMPLEXTCP1"/>
</dbReference>
<sequence length="310" mass="34042">MAGKVCSGVNAGSTIHRARRTAFGFCPDCDLPQRIAETFAEEEEGEIARLSSFVGAIGDLIKSTLGPKGMDMGMIQMAHGRSAGQVEVTIDGATILKAVCTIRRIIVNMSRFQDDEVGDGSTYVTVLASELLREPEKLIEQKLHPQTIIAGWRAATQAARSALIAAAQDNLTDAEKFREDMMNIAWTTLSSRIRSQQKEYFAKLVVGAVMRLKGLNAILRIKKTGSCFEDSFLDEGFLLDKKPDRHQSKRIENAMILVANTPMDTDKIQVIGSSIKMDSMANIAELEVAEKEKMTDKVTTRTRFVPAVAI</sequence>
<keyword evidence="3 5" id="KW-0067">ATP-binding</keyword>
<dbReference type="SUPFAM" id="SSF52029">
    <property type="entry name" value="GroEL apical domain-like"/>
    <property type="match status" value="1"/>
</dbReference>
<dbReference type="STRING" id="7176.B0WAJ8"/>
<protein>
    <submittedName>
        <fullName evidence="6 7">Chaperonin</fullName>
    </submittedName>
</protein>
<dbReference type="Gene3D" id="1.10.560.10">
    <property type="entry name" value="GroEL-like equatorial domain"/>
    <property type="match status" value="1"/>
</dbReference>
<dbReference type="Gene3D" id="3.30.260.10">
    <property type="entry name" value="TCP-1-like chaperonin intermediate domain"/>
    <property type="match status" value="1"/>
</dbReference>
<dbReference type="Pfam" id="PF00118">
    <property type="entry name" value="Cpn60_TCP1"/>
    <property type="match status" value="1"/>
</dbReference>
<dbReference type="InterPro" id="IPR027409">
    <property type="entry name" value="GroEL-like_apical_dom_sf"/>
</dbReference>
<reference evidence="6" key="1">
    <citation type="submission" date="2007-03" db="EMBL/GenBank/DDBJ databases">
        <title>Annotation of Culex pipiens quinquefasciatus.</title>
        <authorList>
            <consortium name="The Broad Institute Genome Sequencing Platform"/>
            <person name="Atkinson P.W."/>
            <person name="Hemingway J."/>
            <person name="Christensen B.M."/>
            <person name="Higgs S."/>
            <person name="Kodira C."/>
            <person name="Hannick L."/>
            <person name="Megy K."/>
            <person name="O'Leary S."/>
            <person name="Pearson M."/>
            <person name="Haas B.J."/>
            <person name="Mauceli E."/>
            <person name="Wortman J.R."/>
            <person name="Lee N.H."/>
            <person name="Guigo R."/>
            <person name="Stanke M."/>
            <person name="Alvarado L."/>
            <person name="Amedeo P."/>
            <person name="Antoine C.H."/>
            <person name="Arensburger P."/>
            <person name="Bidwell S.L."/>
            <person name="Crawford M."/>
            <person name="Camaro F."/>
            <person name="Devon K."/>
            <person name="Engels R."/>
            <person name="Hammond M."/>
            <person name="Howarth C."/>
            <person name="Koehrsen M."/>
            <person name="Lawson D."/>
            <person name="Montgomery P."/>
            <person name="Nene V."/>
            <person name="Nusbaum C."/>
            <person name="Puiu D."/>
            <person name="Romero-Severson J."/>
            <person name="Severson D.W."/>
            <person name="Shumway M."/>
            <person name="Sisk P."/>
            <person name="Stolte C."/>
            <person name="Zeng Q."/>
            <person name="Eisenstadt E."/>
            <person name="Fraser-Liggett C."/>
            <person name="Strausberg R."/>
            <person name="Galagan J."/>
            <person name="Birren B."/>
            <person name="Collins F.H."/>
        </authorList>
    </citation>
    <scope>NUCLEOTIDE SEQUENCE [LARGE SCALE GENOMIC DNA]</scope>
    <source>
        <strain evidence="6">JHB</strain>
    </source>
</reference>
<name>B0WAJ8_CULQU</name>
<dbReference type="OMA" id="CTIVFRR"/>
<evidence type="ECO:0000256" key="1">
    <source>
        <dbReference type="ARBA" id="ARBA00008020"/>
    </source>
</evidence>
<evidence type="ECO:0000256" key="3">
    <source>
        <dbReference type="ARBA" id="ARBA00022840"/>
    </source>
</evidence>
<dbReference type="VEuPathDB" id="VectorBase:CPIJ004102"/>
<dbReference type="GO" id="GO:0140662">
    <property type="term" value="F:ATP-dependent protein folding chaperone"/>
    <property type="evidence" value="ECO:0007669"/>
    <property type="project" value="InterPro"/>
</dbReference>
<dbReference type="GO" id="GO:0005524">
    <property type="term" value="F:ATP binding"/>
    <property type="evidence" value="ECO:0007669"/>
    <property type="project" value="UniProtKB-KW"/>
</dbReference>
<comment type="similarity">
    <text evidence="1 5">Belongs to the TCP-1 chaperonin family.</text>
</comment>
<dbReference type="PANTHER" id="PTHR11353">
    <property type="entry name" value="CHAPERONIN"/>
    <property type="match status" value="1"/>
</dbReference>
<gene>
    <name evidence="7" type="primary">6035580</name>
    <name evidence="6" type="ORF">CpipJ_CPIJ004102</name>
</gene>
<keyword evidence="8" id="KW-1185">Reference proteome</keyword>